<dbReference type="Pfam" id="PF00975">
    <property type="entry name" value="Thioesterase"/>
    <property type="match status" value="1"/>
</dbReference>
<dbReference type="GO" id="GO:0009239">
    <property type="term" value="P:enterobactin biosynthetic process"/>
    <property type="evidence" value="ECO:0007669"/>
    <property type="project" value="TreeGrafter"/>
</dbReference>
<protein>
    <submittedName>
        <fullName evidence="6">Enterobactin synthetase, component EntF</fullName>
        <ecNumber evidence="6">2.7.7.-</ecNumber>
    </submittedName>
</protein>
<dbReference type="InterPro" id="IPR036736">
    <property type="entry name" value="ACP-like_sf"/>
</dbReference>
<dbReference type="SUPFAM" id="SSF47336">
    <property type="entry name" value="ACP-like"/>
    <property type="match status" value="1"/>
</dbReference>
<dbReference type="InterPro" id="IPR009081">
    <property type="entry name" value="PP-bd_ACP"/>
</dbReference>
<keyword evidence="2" id="KW-0596">Phosphopantetheine</keyword>
<dbReference type="Gene3D" id="3.40.50.980">
    <property type="match status" value="2"/>
</dbReference>
<dbReference type="Gene3D" id="2.30.38.10">
    <property type="entry name" value="Luciferase, Domain 3"/>
    <property type="match status" value="1"/>
</dbReference>
<feature type="domain" description="Carrier" evidence="5">
    <location>
        <begin position="970"/>
        <end position="1045"/>
    </location>
</feature>
<keyword evidence="6" id="KW-0548">Nucleotidyltransferase</keyword>
<dbReference type="NCBIfam" id="TIGR01733">
    <property type="entry name" value="AA-adenyl-dom"/>
    <property type="match status" value="1"/>
</dbReference>
<dbReference type="InterPro" id="IPR010071">
    <property type="entry name" value="AA_adenyl_dom"/>
</dbReference>
<evidence type="ECO:0000313" key="7">
    <source>
        <dbReference type="Proteomes" id="UP000001734"/>
    </source>
</evidence>
<dbReference type="InterPro" id="IPR029058">
    <property type="entry name" value="AB_hydrolase_fold"/>
</dbReference>
<dbReference type="GO" id="GO:0047527">
    <property type="term" value="F:2,3-dihydroxybenzoate-serine ligase activity"/>
    <property type="evidence" value="ECO:0007669"/>
    <property type="project" value="TreeGrafter"/>
</dbReference>
<dbReference type="Gene3D" id="3.30.300.30">
    <property type="match status" value="1"/>
</dbReference>
<dbReference type="InterPro" id="IPR001031">
    <property type="entry name" value="Thioesterase"/>
</dbReference>
<dbReference type="HOGENOM" id="CLU_000022_2_13_6"/>
<dbReference type="InterPro" id="IPR001242">
    <property type="entry name" value="Condensation_dom"/>
</dbReference>
<dbReference type="KEGG" id="kpe:KPK_3973"/>
<dbReference type="PROSITE" id="PS00012">
    <property type="entry name" value="PHOSPHOPANTETHEINE"/>
    <property type="match status" value="1"/>
</dbReference>
<evidence type="ECO:0000256" key="3">
    <source>
        <dbReference type="ARBA" id="ARBA00022553"/>
    </source>
</evidence>
<dbReference type="Gene3D" id="3.30.559.10">
    <property type="entry name" value="Chloramphenicol acetyltransferase-like domain"/>
    <property type="match status" value="1"/>
</dbReference>
<dbReference type="FunFam" id="2.30.38.10:FF:000002">
    <property type="entry name" value="Enterobactin synthase component F"/>
    <property type="match status" value="1"/>
</dbReference>
<evidence type="ECO:0000256" key="4">
    <source>
        <dbReference type="ARBA" id="ARBA00022598"/>
    </source>
</evidence>
<dbReference type="InterPro" id="IPR020845">
    <property type="entry name" value="AMP-binding_CS"/>
</dbReference>
<reference evidence="6 7" key="1">
    <citation type="journal article" date="2008" name="PLoS Genet.">
        <title>Complete genome sequence of the N2-fixing broad host range endophyte Klebsiella pneumoniae 342 and virulence predictions verified in mice.</title>
        <authorList>
            <person name="Fouts D.E."/>
            <person name="Tyler H.L."/>
            <person name="DeBoy R.T."/>
            <person name="Daugherty S."/>
            <person name="Ren Q."/>
            <person name="Badger J.H."/>
            <person name="Durkin A.S."/>
            <person name="Huot H."/>
            <person name="Shrivastava S."/>
            <person name="Kothari S."/>
            <person name="Dodson R.J."/>
            <person name="Mohamoud Y."/>
            <person name="Khouri H."/>
            <person name="Roesch L.F."/>
            <person name="Krogfelt K.A."/>
            <person name="Struve C."/>
            <person name="Triplett E.W."/>
            <person name="Methe B.A."/>
        </authorList>
    </citation>
    <scope>NUCLEOTIDE SEQUENCE [LARGE SCALE GENOMIC DNA]</scope>
    <source>
        <strain evidence="6 7">342</strain>
    </source>
</reference>
<accession>B5XZY6</accession>
<dbReference type="CDD" id="cd17646">
    <property type="entry name" value="A_NRPS_AB3403-like"/>
    <property type="match status" value="1"/>
</dbReference>
<dbReference type="PANTHER" id="PTHR45527:SF1">
    <property type="entry name" value="FATTY ACID SYNTHASE"/>
    <property type="match status" value="1"/>
</dbReference>
<dbReference type="Proteomes" id="UP000001734">
    <property type="component" value="Chromosome"/>
</dbReference>
<dbReference type="SUPFAM" id="SSF52777">
    <property type="entry name" value="CoA-dependent acyltransferases"/>
    <property type="match status" value="2"/>
</dbReference>
<dbReference type="SMART" id="SM00823">
    <property type="entry name" value="PKS_PP"/>
    <property type="match status" value="1"/>
</dbReference>
<dbReference type="FunFam" id="3.30.300.30:FF:000010">
    <property type="entry name" value="Enterobactin synthetase component F"/>
    <property type="match status" value="1"/>
</dbReference>
<dbReference type="PROSITE" id="PS50075">
    <property type="entry name" value="CARRIER"/>
    <property type="match status" value="1"/>
</dbReference>
<dbReference type="FunFam" id="3.40.50.12780:FF:000012">
    <property type="entry name" value="Non-ribosomal peptide synthetase"/>
    <property type="match status" value="1"/>
</dbReference>
<dbReference type="GO" id="GO:0043041">
    <property type="term" value="P:amino acid activation for nonribosomal peptide biosynthetic process"/>
    <property type="evidence" value="ECO:0007669"/>
    <property type="project" value="TreeGrafter"/>
</dbReference>
<dbReference type="InterPro" id="IPR006162">
    <property type="entry name" value="Ppantetheine_attach_site"/>
</dbReference>
<organism evidence="6 7">
    <name type="scientific">Klebsiella variicola (strain 342)</name>
    <name type="common">Klebsiella pneumoniae</name>
    <dbReference type="NCBI Taxonomy" id="507522"/>
    <lineage>
        <taxon>Bacteria</taxon>
        <taxon>Pseudomonadati</taxon>
        <taxon>Pseudomonadota</taxon>
        <taxon>Gammaproteobacteria</taxon>
        <taxon>Enterobacterales</taxon>
        <taxon>Enterobacteriaceae</taxon>
        <taxon>Klebsiella/Raoultella group</taxon>
        <taxon>Klebsiella</taxon>
        <taxon>Klebsiella pneumoniae complex</taxon>
    </lineage>
</organism>
<dbReference type="SUPFAM" id="SSF56801">
    <property type="entry name" value="Acetyl-CoA synthetase-like"/>
    <property type="match status" value="1"/>
</dbReference>
<evidence type="ECO:0000256" key="2">
    <source>
        <dbReference type="ARBA" id="ARBA00022450"/>
    </source>
</evidence>
<name>B5XZY6_KLEV3</name>
<dbReference type="FunFam" id="3.40.50.980:FF:000002">
    <property type="entry name" value="Enterobactin synthetase component F"/>
    <property type="match status" value="1"/>
</dbReference>
<keyword evidence="6" id="KW-0808">Transferase</keyword>
<dbReference type="SUPFAM" id="SSF53474">
    <property type="entry name" value="alpha/beta-Hydrolases"/>
    <property type="match status" value="1"/>
</dbReference>
<dbReference type="Pfam" id="PF00501">
    <property type="entry name" value="AMP-binding"/>
    <property type="match status" value="1"/>
</dbReference>
<sequence>MTTRLPLVAAQPGIWMAERLSTLPGAWSVAHYVELRGALDPALLGKAIVAGLQQADTLSLRFEEEEGEVWQWVAADRTFGEPSIIDLRTALDPHRAATERMQADLVQDLRVDGGNPLVCHQLLRVGDDRWYWYQRYHHLLVDGFSFPAITRQIAAIYRAWQRGEATPESPFTPFAEVVDEYQRYAGSEAWQRDKAFWQAQRQALPAPASLSAAPLGGRAAGSDIWRMKLEMNADAFRRLAGYAPQCQPADLALALTTLWLGRLCNRMDYAAGFIFMRRMGSAALTSTGPVLNVLPLAVHIDAQETLADLAMRLAAQLKKMRRHQRYDAEQIVRDSGKAAGDEPLFGPVLNVKVFDYQLDIDGVQALTHTLATGPVNDLELALFPDETGGLSLEILANKARYDEAELRRHVARLTALLAQFAADPALRCGEAEMLSADELARLAAVNDTAVPLPATTLSALVADQARKTPDAPALADAHWQFSYREMRQQVVALAQLLRQRGVKPGDSVAVALPRSVFLTLALHGIVEAGAAWLPLDTGYPDDRLRMMLEDARPSLLITSADQLARFSDIPGLESLCYQQPLAAGDDAPLALSKPEHTAYIIFTSGSTGRPKGVMVGQTAIVNRLLWMQDRYPLSADDVVAQKTPCSFDVSVWEFWWPFIAGAQLVMAEPEAHRDPQAMQQFFARYGVTTTHFVPSMLAAFVASLDADSVAACRTLRRVFCSGEALPTELCREWERLTGAPLHNLYGPTEAAVDVSWYPACGSELAAVTGSSVPIGWPVWNTGLRILDAAMRPVPPGVAGDLYLTGIQLAQGYLGRPDLTASRFIADPFAPGERMYRTGDVARWLTNGAVEYLGRSDDQLKIRGQRIELGEIDRVMSALPDVAQAVSHACVFNQAAATGGDARQLVGYLVSDSGLPLDTAALKARLAEQLPPHMVPVVLMQLAELPLSANGKLDRKALPLPTLGGERSGRPPEPGMETLVATAFSQLLGCEVNDIDADFFALGGHSLLAMRLAAQLSRQLARQVTPGQVMVASTVGKLSALLAADLSDEQARRLGLDTLLPLRESDGPTLFCFHPASGFAWQFSVLARYLSPRWSITGIQSPRPQGPMASAASLDEVCEHHLRTLLAQQPHGPYYLFGYSLGGTLAQGIAARLRQRGEAVAFLGLLDTWPPETQNWAEKEANGLDPEVLAEIDREREAFLAAQQGQASGELFSAIEGNYADAVRLLTTAHSAKFDGKATLFVAEKTRQAGMDPQVVWGPWVAELEVFSQNCAHVDIISPQAFEAIGPVVREILG</sequence>
<dbReference type="Gene3D" id="3.30.559.30">
    <property type="entry name" value="Nonribosomal peptide synthetase, condensation domain"/>
    <property type="match status" value="1"/>
</dbReference>
<dbReference type="NCBIfam" id="NF007605">
    <property type="entry name" value="PRK10252.1"/>
    <property type="match status" value="1"/>
</dbReference>
<evidence type="ECO:0000256" key="1">
    <source>
        <dbReference type="ARBA" id="ARBA00001957"/>
    </source>
</evidence>
<dbReference type="GO" id="GO:0005829">
    <property type="term" value="C:cytosol"/>
    <property type="evidence" value="ECO:0007669"/>
    <property type="project" value="TreeGrafter"/>
</dbReference>
<evidence type="ECO:0000259" key="5">
    <source>
        <dbReference type="PROSITE" id="PS50075"/>
    </source>
</evidence>
<dbReference type="InterPro" id="IPR020806">
    <property type="entry name" value="PKS_PP-bd"/>
</dbReference>
<keyword evidence="4" id="KW-0436">Ligase</keyword>
<dbReference type="EC" id="2.7.7.-" evidence="6"/>
<dbReference type="Pfam" id="PF00668">
    <property type="entry name" value="Condensation"/>
    <property type="match status" value="1"/>
</dbReference>
<comment type="cofactor">
    <cofactor evidence="1">
        <name>pantetheine 4'-phosphate</name>
        <dbReference type="ChEBI" id="CHEBI:47942"/>
    </cofactor>
</comment>
<keyword evidence="3" id="KW-0597">Phosphoprotein</keyword>
<dbReference type="InterPro" id="IPR023213">
    <property type="entry name" value="CAT-like_dom_sf"/>
</dbReference>
<dbReference type="PHI-base" id="PHI:7540"/>
<dbReference type="GO" id="GO:0009366">
    <property type="term" value="C:enterobactin synthetase complex"/>
    <property type="evidence" value="ECO:0007669"/>
    <property type="project" value="TreeGrafter"/>
</dbReference>
<dbReference type="GO" id="GO:0031177">
    <property type="term" value="F:phosphopantetheine binding"/>
    <property type="evidence" value="ECO:0007669"/>
    <property type="project" value="InterPro"/>
</dbReference>
<evidence type="ECO:0000313" key="6">
    <source>
        <dbReference type="EMBL" id="ACI11302.1"/>
    </source>
</evidence>
<dbReference type="GO" id="GO:0016779">
    <property type="term" value="F:nucleotidyltransferase activity"/>
    <property type="evidence" value="ECO:0007669"/>
    <property type="project" value="UniProtKB-KW"/>
</dbReference>
<dbReference type="InterPro" id="IPR000873">
    <property type="entry name" value="AMP-dep_synth/lig_dom"/>
</dbReference>
<dbReference type="Pfam" id="PF00550">
    <property type="entry name" value="PP-binding"/>
    <property type="match status" value="1"/>
</dbReference>
<proteinExistence type="predicted"/>
<dbReference type="InterPro" id="IPR020802">
    <property type="entry name" value="TesA-like"/>
</dbReference>
<dbReference type="InterPro" id="IPR045851">
    <property type="entry name" value="AMP-bd_C_sf"/>
</dbReference>
<dbReference type="PANTHER" id="PTHR45527">
    <property type="entry name" value="NONRIBOSOMAL PEPTIDE SYNTHETASE"/>
    <property type="match status" value="1"/>
</dbReference>
<gene>
    <name evidence="6" type="primary">entF</name>
    <name evidence="6" type="ordered locus">KPK_3973</name>
</gene>
<dbReference type="SMART" id="SM00824">
    <property type="entry name" value="PKS_TE"/>
    <property type="match status" value="1"/>
</dbReference>
<dbReference type="EMBL" id="CP000964">
    <property type="protein sequence ID" value="ACI11302.1"/>
    <property type="molecule type" value="Genomic_DNA"/>
</dbReference>
<dbReference type="PROSITE" id="PS00455">
    <property type="entry name" value="AMP_BINDING"/>
    <property type="match status" value="1"/>
</dbReference>
<dbReference type="Gene3D" id="3.40.50.1820">
    <property type="entry name" value="alpha/beta hydrolase"/>
    <property type="match status" value="1"/>
</dbReference>